<feature type="region of interest" description="Disordered" evidence="6">
    <location>
        <begin position="1"/>
        <end position="47"/>
    </location>
</feature>
<keyword evidence="5 7" id="KW-0472">Membrane</keyword>
<evidence type="ECO:0000256" key="5">
    <source>
        <dbReference type="ARBA" id="ARBA00023136"/>
    </source>
</evidence>
<gene>
    <name evidence="8" type="primary">Tmem200b</name>
    <name evidence="8" type="ORF">POSRUF_R11272</name>
</gene>
<comment type="caution">
    <text evidence="8">The sequence shown here is derived from an EMBL/GenBank/DDBJ whole genome shotgun (WGS) entry which is preliminary data.</text>
</comment>
<feature type="compositionally biased region" description="Pro residues" evidence="6">
    <location>
        <begin position="17"/>
        <end position="26"/>
    </location>
</feature>
<keyword evidence="3 7" id="KW-0812">Transmembrane</keyword>
<evidence type="ECO:0000313" key="8">
    <source>
        <dbReference type="EMBL" id="NXS35596.1"/>
    </source>
</evidence>
<evidence type="ECO:0000256" key="4">
    <source>
        <dbReference type="ARBA" id="ARBA00022989"/>
    </source>
</evidence>
<feature type="compositionally biased region" description="Basic residues" evidence="6">
    <location>
        <begin position="27"/>
        <end position="37"/>
    </location>
</feature>
<accession>A0A7L2TPX1</accession>
<keyword evidence="4 7" id="KW-1133">Transmembrane helix</keyword>
<dbReference type="Pfam" id="PF10177">
    <property type="entry name" value="DUF2371"/>
    <property type="match status" value="1"/>
</dbReference>
<evidence type="ECO:0000256" key="1">
    <source>
        <dbReference type="ARBA" id="ARBA00004141"/>
    </source>
</evidence>
<proteinExistence type="inferred from homology"/>
<evidence type="ECO:0000256" key="7">
    <source>
        <dbReference type="SAM" id="Phobius"/>
    </source>
</evidence>
<comment type="similarity">
    <text evidence="2">Belongs to the TMEM200 family.</text>
</comment>
<organism evidence="8 9">
    <name type="scientific">Pomatostomus ruficeps</name>
    <name type="common">Chestnut-crowned babbler</name>
    <dbReference type="NCBI Taxonomy" id="9176"/>
    <lineage>
        <taxon>Eukaryota</taxon>
        <taxon>Metazoa</taxon>
        <taxon>Chordata</taxon>
        <taxon>Craniata</taxon>
        <taxon>Vertebrata</taxon>
        <taxon>Euteleostomi</taxon>
        <taxon>Archelosauria</taxon>
        <taxon>Archosauria</taxon>
        <taxon>Dinosauria</taxon>
        <taxon>Saurischia</taxon>
        <taxon>Theropoda</taxon>
        <taxon>Coelurosauria</taxon>
        <taxon>Aves</taxon>
        <taxon>Neognathae</taxon>
        <taxon>Neoaves</taxon>
        <taxon>Telluraves</taxon>
        <taxon>Australaves</taxon>
        <taxon>Passeriformes</taxon>
        <taxon>Sylvioidea</taxon>
        <taxon>Timaliidae</taxon>
        <taxon>Pomatostomus</taxon>
    </lineage>
</organism>
<evidence type="ECO:0000313" key="9">
    <source>
        <dbReference type="Proteomes" id="UP000583496"/>
    </source>
</evidence>
<dbReference type="OrthoDB" id="9994280at2759"/>
<keyword evidence="9" id="KW-1185">Reference proteome</keyword>
<feature type="non-terminal residue" evidence="8">
    <location>
        <position position="345"/>
    </location>
</feature>
<dbReference type="PANTHER" id="PTHR31815:SF3">
    <property type="entry name" value="TRANSMEMBRANE PROTEIN 200B"/>
    <property type="match status" value="1"/>
</dbReference>
<sequence>MTAESAESNGPMREPEPGVPKVPPVPPRRRGRRLRRKPPTEPALKGQLRMRSPAGAFVMVGISVVLVGMTIAVVGYWPHRGHGSTGAGAGNASVVGDTRREVAAGRHVPHSEKLKLIGPVIMGIGLFIFICANTMLYENRDMETRQLMQKGLYGLAVGLPEGTGPEDGHCQHGDSQPVPKANTECVEGCYQVDLSCQPCPGPGNKWSNCYGPNRLQAMAEFLQHPAASPAASLHSLRSAELNRSLPCRAGADSVPRGRGGGDGGSGHVVISMGDGCPGAEPLLELSPNVHLHTPGHSKSLDLGRPGVLLVAPIKDRKNRSWPRLDHVSLVGYAKLESTGESSDRL</sequence>
<dbReference type="InterPro" id="IPR018787">
    <property type="entry name" value="DUF2371_TMEM200"/>
</dbReference>
<feature type="transmembrane region" description="Helical" evidence="7">
    <location>
        <begin position="54"/>
        <end position="77"/>
    </location>
</feature>
<dbReference type="EMBL" id="VYZT01049924">
    <property type="protein sequence ID" value="NXS35596.1"/>
    <property type="molecule type" value="Genomic_DNA"/>
</dbReference>
<feature type="transmembrane region" description="Helical" evidence="7">
    <location>
        <begin position="116"/>
        <end position="137"/>
    </location>
</feature>
<reference evidence="8 9" key="1">
    <citation type="submission" date="2019-09" db="EMBL/GenBank/DDBJ databases">
        <title>Bird 10,000 Genomes (B10K) Project - Family phase.</title>
        <authorList>
            <person name="Zhang G."/>
        </authorList>
    </citation>
    <scope>NUCLEOTIDE SEQUENCE [LARGE SCALE GENOMIC DNA]</scope>
    <source>
        <strain evidence="8">B10K-DU-002-71</strain>
        <tissue evidence="8">Muscle</tissue>
    </source>
</reference>
<evidence type="ECO:0000256" key="2">
    <source>
        <dbReference type="ARBA" id="ARBA00005308"/>
    </source>
</evidence>
<evidence type="ECO:0000256" key="3">
    <source>
        <dbReference type="ARBA" id="ARBA00022692"/>
    </source>
</evidence>
<comment type="subcellular location">
    <subcellularLocation>
        <location evidence="1">Membrane</location>
        <topology evidence="1">Multi-pass membrane protein</topology>
    </subcellularLocation>
</comment>
<protein>
    <submittedName>
        <fullName evidence="8">T200B protein</fullName>
    </submittedName>
</protein>
<dbReference type="GO" id="GO:0016020">
    <property type="term" value="C:membrane"/>
    <property type="evidence" value="ECO:0007669"/>
    <property type="project" value="UniProtKB-SubCell"/>
</dbReference>
<dbReference type="AlphaFoldDB" id="A0A7L2TPX1"/>
<evidence type="ECO:0000256" key="6">
    <source>
        <dbReference type="SAM" id="MobiDB-lite"/>
    </source>
</evidence>
<feature type="non-terminal residue" evidence="8">
    <location>
        <position position="1"/>
    </location>
</feature>
<dbReference type="PANTHER" id="PTHR31815">
    <property type="entry name" value="AGAP005329-PA"/>
    <property type="match status" value="1"/>
</dbReference>
<name>A0A7L2TPX1_POMRU</name>
<dbReference type="Proteomes" id="UP000583496">
    <property type="component" value="Unassembled WGS sequence"/>
</dbReference>